<organism evidence="2 3">
    <name type="scientific">Fusarium vanettenii (strain ATCC MYA-4622 / CBS 123669 / FGSC 9596 / NRRL 45880 / 77-13-4)</name>
    <name type="common">Fusarium solani subsp. pisi</name>
    <dbReference type="NCBI Taxonomy" id="660122"/>
    <lineage>
        <taxon>Eukaryota</taxon>
        <taxon>Fungi</taxon>
        <taxon>Dikarya</taxon>
        <taxon>Ascomycota</taxon>
        <taxon>Pezizomycotina</taxon>
        <taxon>Sordariomycetes</taxon>
        <taxon>Hypocreomycetidae</taxon>
        <taxon>Hypocreales</taxon>
        <taxon>Nectriaceae</taxon>
        <taxon>Fusarium</taxon>
        <taxon>Fusarium solani species complex</taxon>
        <taxon>Fusarium vanettenii</taxon>
    </lineage>
</organism>
<feature type="compositionally biased region" description="Low complexity" evidence="1">
    <location>
        <begin position="19"/>
        <end position="30"/>
    </location>
</feature>
<dbReference type="OMA" id="ANRRVCY"/>
<dbReference type="STRING" id="660122.C7YPE7"/>
<feature type="region of interest" description="Disordered" evidence="1">
    <location>
        <begin position="182"/>
        <end position="212"/>
    </location>
</feature>
<feature type="region of interest" description="Disordered" evidence="1">
    <location>
        <begin position="113"/>
        <end position="157"/>
    </location>
</feature>
<proteinExistence type="predicted"/>
<protein>
    <recommendedName>
        <fullName evidence="4">Glucan 1, 4-alpha-glucosidase</fullName>
    </recommendedName>
</protein>
<feature type="compositionally biased region" description="Polar residues" evidence="1">
    <location>
        <begin position="418"/>
        <end position="427"/>
    </location>
</feature>
<dbReference type="VEuPathDB" id="FungiDB:NECHADRAFT_38392"/>
<dbReference type="HOGENOM" id="CLU_030050_1_0_1"/>
<dbReference type="Proteomes" id="UP000005206">
    <property type="component" value="Chromosome 4"/>
</dbReference>
<gene>
    <name evidence="2" type="ORF">NECHADRAFT_38392</name>
</gene>
<dbReference type="InParanoid" id="C7YPE7"/>
<feature type="compositionally biased region" description="Polar residues" evidence="1">
    <location>
        <begin position="291"/>
        <end position="300"/>
    </location>
</feature>
<feature type="region of interest" description="Disordered" evidence="1">
    <location>
        <begin position="291"/>
        <end position="315"/>
    </location>
</feature>
<dbReference type="KEGG" id="nhe:NECHADRAFT_38392"/>
<dbReference type="OrthoDB" id="5206740at2759"/>
<evidence type="ECO:0000256" key="1">
    <source>
        <dbReference type="SAM" id="MobiDB-lite"/>
    </source>
</evidence>
<feature type="compositionally biased region" description="Pro residues" evidence="1">
    <location>
        <begin position="187"/>
        <end position="198"/>
    </location>
</feature>
<accession>C7YPE7</accession>
<evidence type="ECO:0000313" key="3">
    <source>
        <dbReference type="Proteomes" id="UP000005206"/>
    </source>
</evidence>
<keyword evidence="3" id="KW-1185">Reference proteome</keyword>
<dbReference type="AlphaFoldDB" id="C7YPE7"/>
<evidence type="ECO:0008006" key="4">
    <source>
        <dbReference type="Google" id="ProtNLM"/>
    </source>
</evidence>
<dbReference type="GeneID" id="9668622"/>
<feature type="region of interest" description="Disordered" evidence="1">
    <location>
        <begin position="372"/>
        <end position="482"/>
    </location>
</feature>
<evidence type="ECO:0000313" key="2">
    <source>
        <dbReference type="EMBL" id="EEU46285.1"/>
    </source>
</evidence>
<name>C7YPE7_FUSV7</name>
<dbReference type="EMBL" id="GG698898">
    <property type="protein sequence ID" value="EEU46285.1"/>
    <property type="molecule type" value="Genomic_DNA"/>
</dbReference>
<sequence>MASTQAPSKRPRLSLQIKTSCSPTTRSSRSYAVDPKDPTAFNTLSNVYVTTIERSTPVQTEPMTAINTLEAFSLTTPMDAKHRVVTPYVASYPETPSSENAPSPTRLEINYPSTMTATPPLSAGPVDSHTSRPFSFSAADTSATDGQEVTSRSETLSPLRQQSLADVALQAPYTHPRSLHSILRNSPLPPPTAIPPFSPRRQSRRLQEKANRRVGYSKPLTQEIITNKYTKSHIDLLVEEASPHSPPCLPPMPQNAVDLALAFTPNEIQDGGQTPGPFTDTKRRLGMLITGTSPSPQGTSPAGAGPKGVLKRKRKEKKRRWVWTIGQDEEDDEHVGGSIAALRAEAAKPKTAEEVKTPLTAIKIPQITYSTMPTPSIESADSESESFDHDVEMSDTSSCLSVPDEYDANMDVDLKTPTAPQKPSSNVDNKRDTPVPADLLNVEGGRDDTPIPAELLNASGKRDTPIPSDLLSLDGKRDDTPIPSELLDVDIASGLGLARQ</sequence>
<feature type="region of interest" description="Disordered" evidence="1">
    <location>
        <begin position="1"/>
        <end position="37"/>
    </location>
</feature>
<dbReference type="eggNOG" id="ENOG502SN8F">
    <property type="taxonomic scope" value="Eukaryota"/>
</dbReference>
<reference evidence="2 3" key="1">
    <citation type="journal article" date="2009" name="PLoS Genet.">
        <title>The genome of Nectria haematococca: contribution of supernumerary chromosomes to gene expansion.</title>
        <authorList>
            <person name="Coleman J.J."/>
            <person name="Rounsley S.D."/>
            <person name="Rodriguez-Carres M."/>
            <person name="Kuo A."/>
            <person name="Wasmann C.C."/>
            <person name="Grimwood J."/>
            <person name="Schmutz J."/>
            <person name="Taga M."/>
            <person name="White G.J."/>
            <person name="Zhou S."/>
            <person name="Schwartz D.C."/>
            <person name="Freitag M."/>
            <person name="Ma L.J."/>
            <person name="Danchin E.G."/>
            <person name="Henrissat B."/>
            <person name="Coutinho P.M."/>
            <person name="Nelson D.R."/>
            <person name="Straney D."/>
            <person name="Napoli C.A."/>
            <person name="Barker B.M."/>
            <person name="Gribskov M."/>
            <person name="Rep M."/>
            <person name="Kroken S."/>
            <person name="Molnar I."/>
            <person name="Rensing C."/>
            <person name="Kennell J.C."/>
            <person name="Zamora J."/>
            <person name="Farman M.L."/>
            <person name="Selker E.U."/>
            <person name="Salamov A."/>
            <person name="Shapiro H."/>
            <person name="Pangilinan J."/>
            <person name="Lindquist E."/>
            <person name="Lamers C."/>
            <person name="Grigoriev I.V."/>
            <person name="Geiser D.M."/>
            <person name="Covert S.F."/>
            <person name="Temporini E."/>
            <person name="Vanetten H.D."/>
        </authorList>
    </citation>
    <scope>NUCLEOTIDE SEQUENCE [LARGE SCALE GENOMIC DNA]</scope>
    <source>
        <strain evidence="3">ATCC MYA-4622 / CBS 123669 / FGSC 9596 / NRRL 45880 / 77-13-4</strain>
    </source>
</reference>
<feature type="compositionally biased region" description="Polar residues" evidence="1">
    <location>
        <begin position="131"/>
        <end position="157"/>
    </location>
</feature>
<dbReference type="RefSeq" id="XP_003051998.1">
    <property type="nucleotide sequence ID" value="XM_003051952.1"/>
</dbReference>